<dbReference type="OrthoDB" id="5357560at2"/>
<dbReference type="InterPro" id="IPR003010">
    <property type="entry name" value="C-N_Hydrolase"/>
</dbReference>
<dbReference type="PROSITE" id="PS50263">
    <property type="entry name" value="CN_HYDROLASE"/>
    <property type="match status" value="1"/>
</dbReference>
<evidence type="ECO:0000313" key="4">
    <source>
        <dbReference type="Proteomes" id="UP000000448"/>
    </source>
</evidence>
<dbReference type="RefSeq" id="WP_015902044.1">
    <property type="nucleotide sequence ID" value="NC_012115.1"/>
</dbReference>
<organism evidence="3 4">
    <name type="scientific">Nautilia profundicola (strain ATCC BAA-1463 / DSM 18972 / AmH)</name>
    <dbReference type="NCBI Taxonomy" id="598659"/>
    <lineage>
        <taxon>Bacteria</taxon>
        <taxon>Pseudomonadati</taxon>
        <taxon>Campylobacterota</taxon>
        <taxon>Epsilonproteobacteria</taxon>
        <taxon>Nautiliales</taxon>
        <taxon>Nautiliaceae</taxon>
        <taxon>Nautilia</taxon>
    </lineage>
</organism>
<dbReference type="SUPFAM" id="SSF56317">
    <property type="entry name" value="Carbon-nitrogen hydrolase"/>
    <property type="match status" value="1"/>
</dbReference>
<dbReference type="InterPro" id="IPR050345">
    <property type="entry name" value="Aliph_Amidase/BUP"/>
</dbReference>
<name>B9L9I8_NAUPA</name>
<dbReference type="AlphaFoldDB" id="B9L9I8"/>
<dbReference type="KEGG" id="nam:NAMH_0894"/>
<dbReference type="Proteomes" id="UP000000448">
    <property type="component" value="Chromosome"/>
</dbReference>
<feature type="domain" description="CN hydrolase" evidence="2">
    <location>
        <begin position="1"/>
        <end position="236"/>
    </location>
</feature>
<sequence>MKIALLQSAELPFDKAKLNYYLNIAKSEGAKLFVLPEYVLNRFFKEIEKIPLNFVKEQSNHQLKLLKKLSLVYNITILAPLVVVKGNKKHKAIVKCQKGKARFYYQQIYMPYNHWNEESFFDKKESKPLIFTIGNVRIASMFGFESHFTPFWDYFAQKKVDLVVLPSVGTFNSKKRWFEMLKTFAFIKNIYVARVNRVGEWNNWQFYGNSFVINPDGELVNYLGEKEELLISAIDKKLVKEARKEWKFNNLSKEITF</sequence>
<protein>
    <submittedName>
        <fullName evidence="3">Hydrolase, carbon-nitrogen family</fullName>
    </submittedName>
</protein>
<gene>
    <name evidence="3" type="ordered locus">NAMH_0894</name>
</gene>
<dbReference type="STRING" id="598659.NAMH_0894"/>
<keyword evidence="4" id="KW-1185">Reference proteome</keyword>
<dbReference type="CDD" id="cd07197">
    <property type="entry name" value="nitrilase"/>
    <property type="match status" value="1"/>
</dbReference>
<dbReference type="PANTHER" id="PTHR43674:SF2">
    <property type="entry name" value="BETA-UREIDOPROPIONASE"/>
    <property type="match status" value="1"/>
</dbReference>
<evidence type="ECO:0000259" key="2">
    <source>
        <dbReference type="PROSITE" id="PS50263"/>
    </source>
</evidence>
<keyword evidence="1 3" id="KW-0378">Hydrolase</keyword>
<dbReference type="EMBL" id="CP001279">
    <property type="protein sequence ID" value="ACM92992.1"/>
    <property type="molecule type" value="Genomic_DNA"/>
</dbReference>
<dbReference type="Gene3D" id="3.60.110.10">
    <property type="entry name" value="Carbon-nitrogen hydrolase"/>
    <property type="match status" value="1"/>
</dbReference>
<dbReference type="Pfam" id="PF00795">
    <property type="entry name" value="CN_hydrolase"/>
    <property type="match status" value="1"/>
</dbReference>
<dbReference type="eggNOG" id="COG0388">
    <property type="taxonomic scope" value="Bacteria"/>
</dbReference>
<dbReference type="HOGENOM" id="CLU_066196_0_0_7"/>
<dbReference type="InterPro" id="IPR036526">
    <property type="entry name" value="C-N_Hydrolase_sf"/>
</dbReference>
<proteinExistence type="predicted"/>
<dbReference type="GO" id="GO:0050126">
    <property type="term" value="F:N-carbamoylputrescine amidase activity"/>
    <property type="evidence" value="ECO:0007669"/>
    <property type="project" value="TreeGrafter"/>
</dbReference>
<evidence type="ECO:0000313" key="3">
    <source>
        <dbReference type="EMBL" id="ACM92992.1"/>
    </source>
</evidence>
<dbReference type="GO" id="GO:0033388">
    <property type="term" value="P:putrescine biosynthetic process from arginine"/>
    <property type="evidence" value="ECO:0007669"/>
    <property type="project" value="TreeGrafter"/>
</dbReference>
<accession>B9L9I8</accession>
<evidence type="ECO:0000256" key="1">
    <source>
        <dbReference type="ARBA" id="ARBA00022801"/>
    </source>
</evidence>
<dbReference type="PANTHER" id="PTHR43674">
    <property type="entry name" value="NITRILASE C965.09-RELATED"/>
    <property type="match status" value="1"/>
</dbReference>
<reference evidence="3 4" key="1">
    <citation type="journal article" date="2009" name="PLoS Genet.">
        <title>Adaptations to submarine hydrothermal environments exemplified by the genome of Nautilia profundicola.</title>
        <authorList>
            <person name="Campbell B.J."/>
            <person name="Smith J.L."/>
            <person name="Hanson T.E."/>
            <person name="Klotz M.G."/>
            <person name="Stein L.Y."/>
            <person name="Lee C.K."/>
            <person name="Wu D."/>
            <person name="Robinson J.M."/>
            <person name="Khouri H.M."/>
            <person name="Eisen J.A."/>
            <person name="Cary S.C."/>
        </authorList>
    </citation>
    <scope>NUCLEOTIDE SEQUENCE [LARGE SCALE GENOMIC DNA]</scope>
    <source>
        <strain evidence="4">ATCC BAA-1463 / DSM 18972 / AmH</strain>
    </source>
</reference>